<dbReference type="PROSITE" id="PS50002">
    <property type="entry name" value="SH3"/>
    <property type="match status" value="3"/>
</dbReference>
<dbReference type="PANTHER" id="PTHR14167">
    <property type="entry name" value="SH3 DOMAIN-CONTAINING"/>
    <property type="match status" value="1"/>
</dbReference>
<dbReference type="PRINTS" id="PR00452">
    <property type="entry name" value="SH3DOMAIN"/>
</dbReference>
<feature type="domain" description="SH3" evidence="11">
    <location>
        <begin position="1"/>
        <end position="58"/>
    </location>
</feature>
<evidence type="ECO:0000256" key="1">
    <source>
        <dbReference type="ARBA" id="ARBA00004170"/>
    </source>
</evidence>
<dbReference type="InterPro" id="IPR001452">
    <property type="entry name" value="SH3_domain"/>
</dbReference>
<dbReference type="InterPro" id="IPR035468">
    <property type="entry name" value="SH3D21_SH3"/>
</dbReference>
<accession>A0A8U0PWR9</accession>
<keyword evidence="3" id="KW-0040">ANK repeat</keyword>
<evidence type="ECO:0000256" key="8">
    <source>
        <dbReference type="PROSITE-ProRule" id="PRU00192"/>
    </source>
</evidence>
<dbReference type="Pfam" id="PF07653">
    <property type="entry name" value="SH3_2"/>
    <property type="match status" value="1"/>
</dbReference>
<evidence type="ECO:0000256" key="3">
    <source>
        <dbReference type="ARBA" id="ARBA00023043"/>
    </source>
</evidence>
<organism evidence="12 13">
    <name type="scientific">Salvelinus namaycush</name>
    <name type="common">Lake trout</name>
    <name type="synonym">Salmo namaycush</name>
    <dbReference type="NCBI Taxonomy" id="8040"/>
    <lineage>
        <taxon>Eukaryota</taxon>
        <taxon>Metazoa</taxon>
        <taxon>Chordata</taxon>
        <taxon>Craniata</taxon>
        <taxon>Vertebrata</taxon>
        <taxon>Euteleostomi</taxon>
        <taxon>Actinopterygii</taxon>
        <taxon>Neopterygii</taxon>
        <taxon>Teleostei</taxon>
        <taxon>Protacanthopterygii</taxon>
        <taxon>Salmoniformes</taxon>
        <taxon>Salmonidae</taxon>
        <taxon>Salmoninae</taxon>
        <taxon>Salvelinus</taxon>
    </lineage>
</organism>
<feature type="compositionally biased region" description="Basic and acidic residues" evidence="10">
    <location>
        <begin position="282"/>
        <end position="294"/>
    </location>
</feature>
<protein>
    <recommendedName>
        <fullName evidence="7">Osteoclast-stimulating factor 1</fullName>
    </recommendedName>
</protein>
<feature type="domain" description="SH3" evidence="11">
    <location>
        <begin position="78"/>
        <end position="137"/>
    </location>
</feature>
<keyword evidence="4 9" id="KW-0175">Coiled coil</keyword>
<evidence type="ECO:0000313" key="13">
    <source>
        <dbReference type="RefSeq" id="XP_038832575.1"/>
    </source>
</evidence>
<keyword evidence="12" id="KW-1185">Reference proteome</keyword>
<evidence type="ECO:0000256" key="6">
    <source>
        <dbReference type="ARBA" id="ARBA00037432"/>
    </source>
</evidence>
<evidence type="ECO:0000256" key="2">
    <source>
        <dbReference type="ARBA" id="ARBA00022443"/>
    </source>
</evidence>
<dbReference type="Gene3D" id="2.30.30.40">
    <property type="entry name" value="SH3 Domains"/>
    <property type="match status" value="3"/>
</dbReference>
<feature type="compositionally biased region" description="Polar residues" evidence="10">
    <location>
        <begin position="248"/>
        <end position="257"/>
    </location>
</feature>
<dbReference type="CDD" id="cd12142">
    <property type="entry name" value="SH3_D21-like"/>
    <property type="match status" value="1"/>
</dbReference>
<feature type="coiled-coil region" evidence="9">
    <location>
        <begin position="447"/>
        <end position="499"/>
    </location>
</feature>
<dbReference type="RefSeq" id="XP_038832575.1">
    <property type="nucleotide sequence ID" value="XM_038976647.1"/>
</dbReference>
<evidence type="ECO:0000256" key="10">
    <source>
        <dbReference type="SAM" id="MobiDB-lite"/>
    </source>
</evidence>
<dbReference type="AlphaFoldDB" id="A0A8U0PWR9"/>
<dbReference type="KEGG" id="snh:120031081"/>
<dbReference type="InterPro" id="IPR050384">
    <property type="entry name" value="Endophilin_SH3RF"/>
</dbReference>
<reference evidence="13" key="1">
    <citation type="submission" date="2025-08" db="UniProtKB">
        <authorList>
            <consortium name="RefSeq"/>
        </authorList>
    </citation>
    <scope>IDENTIFICATION</scope>
    <source>
        <tissue evidence="13">White muscle</tissue>
    </source>
</reference>
<dbReference type="Pfam" id="PF14604">
    <property type="entry name" value="SH3_9"/>
    <property type="match status" value="2"/>
</dbReference>
<dbReference type="PRINTS" id="PR01887">
    <property type="entry name" value="SPECTRNALPHA"/>
</dbReference>
<dbReference type="CDD" id="cd11874">
    <property type="entry name" value="SH3_CD2AP-like_2"/>
    <property type="match status" value="1"/>
</dbReference>
<evidence type="ECO:0000256" key="7">
    <source>
        <dbReference type="ARBA" id="ARBA00040640"/>
    </source>
</evidence>
<dbReference type="InterPro" id="IPR036028">
    <property type="entry name" value="SH3-like_dom_sf"/>
</dbReference>
<comment type="function">
    <text evidence="6">Induces bone resorption, acting probably through a signaling cascade which results in the secretion of factor(s) enhancing osteoclast formation and activity.</text>
</comment>
<dbReference type="SMART" id="SM00326">
    <property type="entry name" value="SH3"/>
    <property type="match status" value="3"/>
</dbReference>
<evidence type="ECO:0000256" key="9">
    <source>
        <dbReference type="SAM" id="Coils"/>
    </source>
</evidence>
<dbReference type="SUPFAM" id="SSF50044">
    <property type="entry name" value="SH3-domain"/>
    <property type="match status" value="3"/>
</dbReference>
<keyword evidence="2 8" id="KW-0728">SH3 domain</keyword>
<name>A0A8U0PWR9_SALNM</name>
<sequence>MEVLVLIDFEGMMGDEMTVQVGDVVTSVTKPSEEGWLEGDLRGKRGIFPANFVKEVPVYLIGDSKREPRSLRKSRMIKQTRKCEVAFAYSPLNEDELELVVGETIEILREIEDGWWMGMKSGKVGAFPSNFTKEIFVSPKELPSQSFSDVKHNESKTRPKLSDTMFSKETKLPQRTSVRNKTKNVKECCQVMFDYAALTEDELNLKKGDIVTIITKETEDEGWWEGELNGRRGFFPDNFVMVIPTIDGLQSGSTSQPPARRGTERRSVKAEGSAMEKSSPAKAKDEKPETKDLRSNPPTKVKLPAPSRPALPPPVKHKPQKFGCSKDNGDLPPLSPKCTEESNSDQFDGVEVSPEKLSHPTANRAKPPQRRPPSALVTGPQALSGRDQTDAEKSPKLLKVAESHSPPSKPEHPPKNPVGSGNPVISRLALPKAIVEARAAQEEKPCLDSLQAEVRELKIALELLQNRHEQDIQELKEELRDERNKRVALQEEVHGLRTKHSS</sequence>
<proteinExistence type="predicted"/>
<dbReference type="FunFam" id="2.30.30.40:FF:000072">
    <property type="entry name" value="Unconventional Myosin IB"/>
    <property type="match status" value="1"/>
</dbReference>
<feature type="domain" description="SH3" evidence="11">
    <location>
        <begin position="184"/>
        <end position="245"/>
    </location>
</feature>
<feature type="region of interest" description="Disordered" evidence="10">
    <location>
        <begin position="247"/>
        <end position="424"/>
    </location>
</feature>
<evidence type="ECO:0000313" key="12">
    <source>
        <dbReference type="Proteomes" id="UP000808372"/>
    </source>
</evidence>
<evidence type="ECO:0000256" key="4">
    <source>
        <dbReference type="ARBA" id="ARBA00023054"/>
    </source>
</evidence>
<dbReference type="GeneID" id="120031081"/>
<comment type="subcellular location">
    <subcellularLocation>
        <location evidence="1">Membrane</location>
        <topology evidence="1">Peripheral membrane protein</topology>
    </subcellularLocation>
</comment>
<gene>
    <name evidence="13" type="primary">LOC120031081</name>
</gene>
<dbReference type="Proteomes" id="UP000808372">
    <property type="component" value="Chromosome 37"/>
</dbReference>
<keyword evidence="5" id="KW-0472">Membrane</keyword>
<feature type="compositionally biased region" description="Basic and acidic residues" evidence="10">
    <location>
        <begin position="387"/>
        <end position="402"/>
    </location>
</feature>
<dbReference type="PANTHER" id="PTHR14167:SF81">
    <property type="entry name" value="ENDOPHILIN-A"/>
    <property type="match status" value="1"/>
</dbReference>
<evidence type="ECO:0000256" key="5">
    <source>
        <dbReference type="ARBA" id="ARBA00023136"/>
    </source>
</evidence>
<evidence type="ECO:0000259" key="11">
    <source>
        <dbReference type="PROSITE" id="PS50002"/>
    </source>
</evidence>